<accession>A0ABV9YJC1</accession>
<protein>
    <submittedName>
        <fullName evidence="2">DUF6247 family protein</fullName>
    </submittedName>
</protein>
<proteinExistence type="predicted"/>
<feature type="region of interest" description="Disordered" evidence="1">
    <location>
        <begin position="1"/>
        <end position="23"/>
    </location>
</feature>
<evidence type="ECO:0000313" key="2">
    <source>
        <dbReference type="EMBL" id="MFC5061807.1"/>
    </source>
</evidence>
<dbReference type="EMBL" id="JBHSIV010000005">
    <property type="protein sequence ID" value="MFC5061807.1"/>
    <property type="molecule type" value="Genomic_DNA"/>
</dbReference>
<dbReference type="Proteomes" id="UP001595947">
    <property type="component" value="Unassembled WGS sequence"/>
</dbReference>
<keyword evidence="3" id="KW-1185">Reference proteome</keyword>
<organism evidence="2 3">
    <name type="scientific">Actinomycetospora atypica</name>
    <dbReference type="NCBI Taxonomy" id="1290095"/>
    <lineage>
        <taxon>Bacteria</taxon>
        <taxon>Bacillati</taxon>
        <taxon>Actinomycetota</taxon>
        <taxon>Actinomycetes</taxon>
        <taxon>Pseudonocardiales</taxon>
        <taxon>Pseudonocardiaceae</taxon>
        <taxon>Actinomycetospora</taxon>
    </lineage>
</organism>
<comment type="caution">
    <text evidence="2">The sequence shown here is derived from an EMBL/GenBank/DDBJ whole genome shotgun (WGS) entry which is preliminary data.</text>
</comment>
<gene>
    <name evidence="2" type="ORF">ACFPBZ_06295</name>
</gene>
<reference evidence="3" key="1">
    <citation type="journal article" date="2019" name="Int. J. Syst. Evol. Microbiol.">
        <title>The Global Catalogue of Microorganisms (GCM) 10K type strain sequencing project: providing services to taxonomists for standard genome sequencing and annotation.</title>
        <authorList>
            <consortium name="The Broad Institute Genomics Platform"/>
            <consortium name="The Broad Institute Genome Sequencing Center for Infectious Disease"/>
            <person name="Wu L."/>
            <person name="Ma J."/>
        </authorList>
    </citation>
    <scope>NUCLEOTIDE SEQUENCE [LARGE SCALE GENOMIC DNA]</scope>
    <source>
        <strain evidence="3">CGMCC 4.7093</strain>
    </source>
</reference>
<dbReference type="Pfam" id="PF19760">
    <property type="entry name" value="DUF6247"/>
    <property type="match status" value="1"/>
</dbReference>
<evidence type="ECO:0000313" key="3">
    <source>
        <dbReference type="Proteomes" id="UP001595947"/>
    </source>
</evidence>
<sequence length="109" mass="11887">MTAPEPGGDPGQSREPLAPGASPRAIAASLLDRDRAEFLAEYDTLVERARVDLDLTEVLDMLEHWRGIAALQADPERFARNIRRAAELITGEPAPDDEPLEVTRTRAGA</sequence>
<dbReference type="RefSeq" id="WP_378035161.1">
    <property type="nucleotide sequence ID" value="NZ_JBHSIV010000005.1"/>
</dbReference>
<evidence type="ECO:0000256" key="1">
    <source>
        <dbReference type="SAM" id="MobiDB-lite"/>
    </source>
</evidence>
<dbReference type="InterPro" id="IPR046214">
    <property type="entry name" value="DUF6247"/>
</dbReference>
<name>A0ABV9YJC1_9PSEU</name>